<dbReference type="AlphaFoldDB" id="A0A542ZS19"/>
<comment type="caution">
    <text evidence="3">The sequence shown here is derived from an EMBL/GenBank/DDBJ whole genome shotgun (WGS) entry which is preliminary data.</text>
</comment>
<feature type="transmembrane region" description="Helical" evidence="2">
    <location>
        <begin position="408"/>
        <end position="430"/>
    </location>
</feature>
<keyword evidence="2" id="KW-0472">Membrane</keyword>
<keyword evidence="2" id="KW-1133">Transmembrane helix</keyword>
<feature type="transmembrane region" description="Helical" evidence="2">
    <location>
        <begin position="368"/>
        <end position="388"/>
    </location>
</feature>
<feature type="transmembrane region" description="Helical" evidence="2">
    <location>
        <begin position="232"/>
        <end position="253"/>
    </location>
</feature>
<protein>
    <submittedName>
        <fullName evidence="3">Uncharacterized protein</fullName>
    </submittedName>
</protein>
<keyword evidence="2" id="KW-0812">Transmembrane</keyword>
<evidence type="ECO:0000313" key="3">
    <source>
        <dbReference type="EMBL" id="TQL63155.1"/>
    </source>
</evidence>
<evidence type="ECO:0000313" key="4">
    <source>
        <dbReference type="Proteomes" id="UP000316196"/>
    </source>
</evidence>
<feature type="compositionally biased region" description="Acidic residues" evidence="1">
    <location>
        <begin position="461"/>
        <end position="484"/>
    </location>
</feature>
<organism evidence="3 4">
    <name type="scientific">Propioniferax innocua</name>
    <dbReference type="NCBI Taxonomy" id="1753"/>
    <lineage>
        <taxon>Bacteria</taxon>
        <taxon>Bacillati</taxon>
        <taxon>Actinomycetota</taxon>
        <taxon>Actinomycetes</taxon>
        <taxon>Propionibacteriales</taxon>
        <taxon>Propionibacteriaceae</taxon>
        <taxon>Propioniferax</taxon>
    </lineage>
</organism>
<dbReference type="InterPro" id="IPR045931">
    <property type="entry name" value="DUF6350"/>
</dbReference>
<dbReference type="Proteomes" id="UP000316196">
    <property type="component" value="Unassembled WGS sequence"/>
</dbReference>
<dbReference type="Pfam" id="PF19877">
    <property type="entry name" value="DUF6350"/>
    <property type="match status" value="1"/>
</dbReference>
<gene>
    <name evidence="3" type="ORF">FB460_0956</name>
</gene>
<reference evidence="3 4" key="1">
    <citation type="submission" date="2019-06" db="EMBL/GenBank/DDBJ databases">
        <title>Sequencing the genomes of 1000 actinobacteria strains.</title>
        <authorList>
            <person name="Klenk H.-P."/>
        </authorList>
    </citation>
    <scope>NUCLEOTIDE SEQUENCE [LARGE SCALE GENOMIC DNA]</scope>
    <source>
        <strain evidence="3 4">DSM 8251</strain>
    </source>
</reference>
<accession>A0A542ZS19</accession>
<feature type="transmembrane region" description="Helical" evidence="2">
    <location>
        <begin position="191"/>
        <end position="211"/>
    </location>
</feature>
<sequence>MVAQPCGSGVSEAITTDSLCHDGRDMTTRRTRSERVHLQVQVHGDGDEPENDDVLTRFPWPMTVFAAGVLAVVTTWLVVTIPALGLWVIDRTAPFAEAVQMATRVWIAAHGGGLQVGRSLWTVVPLGVTITFIPIVWFLTRRAALVVAEQTEEAAEPERLRFALKCAGLVIVAYTMGVVAISAATGVTERLGIVLAHGLGVSVLGAWPGVMRPFRVFVLDRLPWWAQPVPMAMARSWGVTFVGGVAAVATTFVQQWPRVIALQDELGFTGAGVAAAWVTQAAFWVNLVLWGVSWVLGAGIRLGAQSVLTPVGTDIGFLPAIPVFGAVPPEGPHHEGLMLWLVVGVLAGAVAAISVLRSLPHARCDETAVVGGLSGVLGGLLVVATAMLSGGDLGTGNLTGLGPRGIELLVLAPAIMGLSGLTVGLVWGLVRMSRMRRAEQKAESGEGSDPTRPSAGSGDIDSNDGDGDSSAEDDAPTSETEDSGVWDRLDAEDPQINEEPTGAVEEGAVEEGEEPTNPRLGPVQRPEQ</sequence>
<feature type="transmembrane region" description="Helical" evidence="2">
    <location>
        <begin position="307"/>
        <end position="325"/>
    </location>
</feature>
<feature type="transmembrane region" description="Helical" evidence="2">
    <location>
        <begin position="64"/>
        <end position="89"/>
    </location>
</feature>
<feature type="transmembrane region" description="Helical" evidence="2">
    <location>
        <begin position="162"/>
        <end position="185"/>
    </location>
</feature>
<feature type="region of interest" description="Disordered" evidence="1">
    <location>
        <begin position="438"/>
        <end position="528"/>
    </location>
</feature>
<dbReference type="EMBL" id="VFOR01000001">
    <property type="protein sequence ID" value="TQL63155.1"/>
    <property type="molecule type" value="Genomic_DNA"/>
</dbReference>
<evidence type="ECO:0000256" key="2">
    <source>
        <dbReference type="SAM" id="Phobius"/>
    </source>
</evidence>
<evidence type="ECO:0000256" key="1">
    <source>
        <dbReference type="SAM" id="MobiDB-lite"/>
    </source>
</evidence>
<name>A0A542ZS19_9ACTN</name>
<feature type="transmembrane region" description="Helical" evidence="2">
    <location>
        <begin position="337"/>
        <end position="356"/>
    </location>
</feature>
<proteinExistence type="predicted"/>
<feature type="transmembrane region" description="Helical" evidence="2">
    <location>
        <begin position="120"/>
        <end position="141"/>
    </location>
</feature>
<keyword evidence="4" id="KW-1185">Reference proteome</keyword>
<feature type="transmembrane region" description="Helical" evidence="2">
    <location>
        <begin position="273"/>
        <end position="295"/>
    </location>
</feature>